<feature type="transmembrane region" description="Helical" evidence="1">
    <location>
        <begin position="21"/>
        <end position="41"/>
    </location>
</feature>
<keyword evidence="3" id="KW-1185">Reference proteome</keyword>
<keyword evidence="1" id="KW-0472">Membrane</keyword>
<proteinExistence type="predicted"/>
<sequence>MFDDDATVGRRIDESVAGPRASARIILGAPVVAIAMATALGNAPLSVLLGSVLGWTAILSSALLCLIGWRWSRLLIDRVSPSAIAPETHAVLTAVAIEGGADSRSAVARASTACRRFDLDIDDGESDTEAVIRRASGLGVPVVALLRADAESVRRARASAATASAAALAPRMLLPLGLCALPAFILVGIVPSILSVVGAGFGGGAGVVW</sequence>
<organism evidence="2 3">
    <name type="scientific">Mycetocola reblochoni REB411</name>
    <dbReference type="NCBI Taxonomy" id="1255698"/>
    <lineage>
        <taxon>Bacteria</taxon>
        <taxon>Bacillati</taxon>
        <taxon>Actinomycetota</taxon>
        <taxon>Actinomycetes</taxon>
        <taxon>Micrococcales</taxon>
        <taxon>Microbacteriaceae</taxon>
        <taxon>Mycetocola</taxon>
    </lineage>
</organism>
<feature type="transmembrane region" description="Helical" evidence="1">
    <location>
        <begin position="173"/>
        <end position="201"/>
    </location>
</feature>
<keyword evidence="1" id="KW-0812">Transmembrane</keyword>
<accession>A0A1R4JLK3</accession>
<dbReference type="Proteomes" id="UP000196778">
    <property type="component" value="Unassembled WGS sequence"/>
</dbReference>
<evidence type="ECO:0000256" key="1">
    <source>
        <dbReference type="SAM" id="Phobius"/>
    </source>
</evidence>
<dbReference type="AlphaFoldDB" id="A0A1R4JLK3"/>
<gene>
    <name evidence="2" type="ORF">FM119_08085</name>
</gene>
<evidence type="ECO:0000313" key="2">
    <source>
        <dbReference type="EMBL" id="SJN32673.1"/>
    </source>
</evidence>
<protein>
    <submittedName>
        <fullName evidence="2">Putative integral membrane protein</fullName>
    </submittedName>
</protein>
<reference evidence="3" key="1">
    <citation type="submission" date="2017-02" db="EMBL/GenBank/DDBJ databases">
        <authorList>
            <person name="Dridi B."/>
        </authorList>
    </citation>
    <scope>NUCLEOTIDE SEQUENCE [LARGE SCALE GENOMIC DNA]</scope>
    <source>
        <strain evidence="3">EB411</strain>
    </source>
</reference>
<evidence type="ECO:0000313" key="3">
    <source>
        <dbReference type="Proteomes" id="UP000196778"/>
    </source>
</evidence>
<feature type="transmembrane region" description="Helical" evidence="1">
    <location>
        <begin position="47"/>
        <end position="69"/>
    </location>
</feature>
<dbReference type="EMBL" id="FUKR01000046">
    <property type="protein sequence ID" value="SJN32673.1"/>
    <property type="molecule type" value="Genomic_DNA"/>
</dbReference>
<name>A0A1R4JLK3_9MICO</name>
<keyword evidence="1" id="KW-1133">Transmembrane helix</keyword>